<feature type="coiled-coil region" evidence="8">
    <location>
        <begin position="208"/>
        <end position="235"/>
    </location>
</feature>
<name>A0A978VSW8_ZIZJJ</name>
<evidence type="ECO:0000256" key="7">
    <source>
        <dbReference type="PROSITE-ProRule" id="PRU00042"/>
    </source>
</evidence>
<dbReference type="SUPFAM" id="SSF57667">
    <property type="entry name" value="beta-beta-alpha zinc fingers"/>
    <property type="match status" value="2"/>
</dbReference>
<dbReference type="AlphaFoldDB" id="A0A978VSW8"/>
<dbReference type="SMART" id="SM00355">
    <property type="entry name" value="ZnF_C2H2"/>
    <property type="match status" value="3"/>
</dbReference>
<accession>A0A978VSW8</accession>
<feature type="domain" description="C2H2-type" evidence="10">
    <location>
        <begin position="149"/>
        <end position="176"/>
    </location>
</feature>
<dbReference type="GO" id="GO:0003700">
    <property type="term" value="F:DNA-binding transcription factor activity"/>
    <property type="evidence" value="ECO:0007669"/>
    <property type="project" value="InterPro"/>
</dbReference>
<feature type="domain" description="C2H2-type" evidence="10">
    <location>
        <begin position="71"/>
        <end position="98"/>
    </location>
</feature>
<evidence type="ECO:0000256" key="8">
    <source>
        <dbReference type="SAM" id="Coils"/>
    </source>
</evidence>
<dbReference type="PANTHER" id="PTHR45988">
    <property type="entry name" value="C2H2 TYPE ZINC FINGER TRANSCRIPTION FACTOR FAMILY-RELATED"/>
    <property type="match status" value="1"/>
</dbReference>
<keyword evidence="6" id="KW-0804">Transcription</keyword>
<keyword evidence="2" id="KW-0677">Repeat</keyword>
<evidence type="ECO:0000256" key="1">
    <source>
        <dbReference type="ARBA" id="ARBA00022723"/>
    </source>
</evidence>
<evidence type="ECO:0000256" key="2">
    <source>
        <dbReference type="ARBA" id="ARBA00022737"/>
    </source>
</evidence>
<dbReference type="EMBL" id="JAEACU010000002">
    <property type="protein sequence ID" value="KAH7541913.1"/>
    <property type="molecule type" value="Genomic_DNA"/>
</dbReference>
<evidence type="ECO:0000256" key="5">
    <source>
        <dbReference type="ARBA" id="ARBA00023015"/>
    </source>
</evidence>
<keyword evidence="5" id="KW-0805">Transcription regulation</keyword>
<dbReference type="Proteomes" id="UP000813462">
    <property type="component" value="Unassembled WGS sequence"/>
</dbReference>
<gene>
    <name evidence="11" type="ORF">FEM48_Zijuj02G0017800</name>
</gene>
<dbReference type="Gene3D" id="3.30.160.60">
    <property type="entry name" value="Classic Zinc Finger"/>
    <property type="match status" value="1"/>
</dbReference>
<dbReference type="InterPro" id="IPR036236">
    <property type="entry name" value="Znf_C2H2_sf"/>
</dbReference>
<dbReference type="OrthoDB" id="6077919at2759"/>
<keyword evidence="1" id="KW-0479">Metal-binding</keyword>
<reference evidence="11" key="1">
    <citation type="journal article" date="2021" name="Front. Plant Sci.">
        <title>Chromosome-Scale Genome Assembly for Chinese Sour Jujube and Insights Into Its Genome Evolution and Domestication Signature.</title>
        <authorList>
            <person name="Shen L.-Y."/>
            <person name="Luo H."/>
            <person name="Wang X.-L."/>
            <person name="Wang X.-M."/>
            <person name="Qiu X.-J."/>
            <person name="Liu H."/>
            <person name="Zhou S.-S."/>
            <person name="Jia K.-H."/>
            <person name="Nie S."/>
            <person name="Bao Y.-T."/>
            <person name="Zhang R.-G."/>
            <person name="Yun Q.-Z."/>
            <person name="Chai Y.-H."/>
            <person name="Lu J.-Y."/>
            <person name="Li Y."/>
            <person name="Zhao S.-W."/>
            <person name="Mao J.-F."/>
            <person name="Jia S.-G."/>
            <person name="Mao Y.-M."/>
        </authorList>
    </citation>
    <scope>NUCLEOTIDE SEQUENCE</scope>
    <source>
        <strain evidence="11">AT0</strain>
        <tissue evidence="11">Leaf</tissue>
    </source>
</reference>
<evidence type="ECO:0000313" key="12">
    <source>
        <dbReference type="Proteomes" id="UP000813462"/>
    </source>
</evidence>
<organism evidence="11 12">
    <name type="scientific">Ziziphus jujuba var. spinosa</name>
    <dbReference type="NCBI Taxonomy" id="714518"/>
    <lineage>
        <taxon>Eukaryota</taxon>
        <taxon>Viridiplantae</taxon>
        <taxon>Streptophyta</taxon>
        <taxon>Embryophyta</taxon>
        <taxon>Tracheophyta</taxon>
        <taxon>Spermatophyta</taxon>
        <taxon>Magnoliopsida</taxon>
        <taxon>eudicotyledons</taxon>
        <taxon>Gunneridae</taxon>
        <taxon>Pentapetalae</taxon>
        <taxon>rosids</taxon>
        <taxon>fabids</taxon>
        <taxon>Rosales</taxon>
        <taxon>Rhamnaceae</taxon>
        <taxon>Paliureae</taxon>
        <taxon>Ziziphus</taxon>
    </lineage>
</organism>
<dbReference type="InterPro" id="IPR044653">
    <property type="entry name" value="AZF1/2/3-like"/>
</dbReference>
<keyword evidence="4" id="KW-0862">Zinc</keyword>
<keyword evidence="3 7" id="KW-0863">Zinc-finger</keyword>
<feature type="domain" description="C2H2-type" evidence="10">
    <location>
        <begin position="411"/>
        <end position="438"/>
    </location>
</feature>
<feature type="compositionally biased region" description="Low complexity" evidence="9">
    <location>
        <begin position="128"/>
        <end position="141"/>
    </location>
</feature>
<dbReference type="GO" id="GO:0005634">
    <property type="term" value="C:nucleus"/>
    <property type="evidence" value="ECO:0007669"/>
    <property type="project" value="TreeGrafter"/>
</dbReference>
<evidence type="ECO:0000259" key="10">
    <source>
        <dbReference type="PROSITE" id="PS50157"/>
    </source>
</evidence>
<evidence type="ECO:0000256" key="6">
    <source>
        <dbReference type="ARBA" id="ARBA00023163"/>
    </source>
</evidence>
<evidence type="ECO:0000256" key="9">
    <source>
        <dbReference type="SAM" id="MobiDB-lite"/>
    </source>
</evidence>
<evidence type="ECO:0000313" key="11">
    <source>
        <dbReference type="EMBL" id="KAH7541913.1"/>
    </source>
</evidence>
<proteinExistence type="predicted"/>
<feature type="compositionally biased region" description="Low complexity" evidence="9">
    <location>
        <begin position="185"/>
        <end position="198"/>
    </location>
</feature>
<feature type="region of interest" description="Disordered" evidence="9">
    <location>
        <begin position="122"/>
        <end position="142"/>
    </location>
</feature>
<feature type="compositionally biased region" description="Basic and acidic residues" evidence="9">
    <location>
        <begin position="370"/>
        <end position="380"/>
    </location>
</feature>
<dbReference type="Pfam" id="PF13912">
    <property type="entry name" value="zf-C2H2_6"/>
    <property type="match status" value="3"/>
</dbReference>
<dbReference type="PANTHER" id="PTHR45988:SF18">
    <property type="entry name" value="C2H2-TYPE ZINC FINGER FAMILY PROTEIN"/>
    <property type="match status" value="1"/>
</dbReference>
<feature type="region of interest" description="Disordered" evidence="9">
    <location>
        <begin position="366"/>
        <end position="537"/>
    </location>
</feature>
<dbReference type="PROSITE" id="PS50157">
    <property type="entry name" value="ZINC_FINGER_C2H2_2"/>
    <property type="match status" value="3"/>
</dbReference>
<comment type="caution">
    <text evidence="11">The sequence shown here is derived from an EMBL/GenBank/DDBJ whole genome shotgun (WGS) entry which is preliminary data.</text>
</comment>
<dbReference type="GO" id="GO:0008270">
    <property type="term" value="F:zinc ion binding"/>
    <property type="evidence" value="ECO:0007669"/>
    <property type="project" value="UniProtKB-KW"/>
</dbReference>
<feature type="compositionally biased region" description="Acidic residues" evidence="9">
    <location>
        <begin position="527"/>
        <end position="537"/>
    </location>
</feature>
<dbReference type="InterPro" id="IPR013087">
    <property type="entry name" value="Znf_C2H2_type"/>
</dbReference>
<evidence type="ECO:0000256" key="3">
    <source>
        <dbReference type="ARBA" id="ARBA00022771"/>
    </source>
</evidence>
<feature type="region of interest" description="Disordered" evidence="9">
    <location>
        <begin position="167"/>
        <end position="198"/>
    </location>
</feature>
<protein>
    <recommendedName>
        <fullName evidence="10">C2H2-type domain-containing protein</fullName>
    </recommendedName>
</protein>
<dbReference type="GO" id="GO:0000976">
    <property type="term" value="F:transcription cis-regulatory region binding"/>
    <property type="evidence" value="ECO:0007669"/>
    <property type="project" value="TreeGrafter"/>
</dbReference>
<evidence type="ECO:0000256" key="4">
    <source>
        <dbReference type="ARBA" id="ARBA00022833"/>
    </source>
</evidence>
<dbReference type="PROSITE" id="PS00028">
    <property type="entry name" value="ZINC_FINGER_C2H2_1"/>
    <property type="match status" value="3"/>
</dbReference>
<sequence length="537" mass="60646">MDEDRENQIEDHKQQQLKLKIIKSSDWNIGDDERKPAVIKTEIDDDNEENQIDQVHHHHHEISTTPPPLPRICEYCGKGFSSGKALGGHKRYHIQEARKYGLIIPRKTMKLKLKKHKVLYDDVHHGTSSPSPSSAKINSNSQQEEKEKSTCCLCQKEFPSKKSLFGHMRSHRDRDWRGIQPPPMMMSSDRSRSSSCSPPMAAAVATEMKQQQLDHDDVEDEAEDYYNQIENTSLEFTESRTFEPVEVLRTWCKTDKRGRKSIGDQVAAERLVSLSLGEQEQGEEQQQSLMMMKKIGSKISGYDSDDSYWLREDQELELDHHVDKQQHQHQQQWSVNVNVKKNVDYGSYQGRQHQPNDYDAVSNKRKMTTAKKDKFSYSEKRPRKSGGGVLEVNSLDGGGGGGVRKKPKTSFKCSSCGKSFPTFQALGGHRSSHNKDKHTNHPHTLPEDSAEVGIDGRAGAGNNKVQVKVDNVTSKSMYNEKIGNGGKSSSSQVDDQDQAALMTSEASESSHTGPRKVLDFDLNETYVMEDDEEEGAN</sequence>
<keyword evidence="8" id="KW-0175">Coiled coil</keyword>